<evidence type="ECO:0000313" key="3">
    <source>
        <dbReference type="Proteomes" id="UP001187415"/>
    </source>
</evidence>
<name>A0AA88NQK4_CHASR</name>
<sequence length="549" mass="59908">MSELLTFRDSCRETDPRLLPFNFQELYEKIFFRNWTNRNDTTEIKAEVKKALETLFSGMTSGNEEIVEEQSTATEADLSVSKVSVATVSPTDLKQTTPPKVKTGRVHSMQETAGTGKTAKTDNKPCPASCQPRPTPPALKTRPAEKMVPSPSSVVTGNVKPLTSKIGPPPQSSVSTKPPISQKNMSAAPKSKTDLPVQRVASKPTPRKETENTRPQPPTSKDRKESAGATGDTLKMDTKPCPSPSHPRQTPPPRKITATNKTVPSPSHIVAGHVKLSTSKGVSTPQSSVSSKSPIRLNPTAPVLPKTPVLPSILQENRAIPPPQPPISKDKEPEKTKVKSITARIPRQDSIKTMAKILKDRKPDSTRTQLPPNKEEEPELNRTPMTSTCAATSEVTGLEVTRTQTQTKTKTGCKDKPESALAKVYKGVVSKPETGTHLNKPKPEWTFEHPRSSKAPWSGRPVLWWKMPGQGSDRPCARPAVNKGKSYSVSFGAQMYGSQDPNTLDMTQYTYTYHTCPHLAQPVHVISRIRLQAQPIPGHSGLSATTAHN</sequence>
<feature type="region of interest" description="Disordered" evidence="1">
    <location>
        <begin position="432"/>
        <end position="453"/>
    </location>
</feature>
<gene>
    <name evidence="2" type="ORF">Q5P01_002153</name>
</gene>
<feature type="compositionally biased region" description="Polar residues" evidence="1">
    <location>
        <begin position="172"/>
        <end position="185"/>
    </location>
</feature>
<keyword evidence="3" id="KW-1185">Reference proteome</keyword>
<organism evidence="2 3">
    <name type="scientific">Channa striata</name>
    <name type="common">Snakehead murrel</name>
    <name type="synonym">Ophicephalus striatus</name>
    <dbReference type="NCBI Taxonomy" id="64152"/>
    <lineage>
        <taxon>Eukaryota</taxon>
        <taxon>Metazoa</taxon>
        <taxon>Chordata</taxon>
        <taxon>Craniata</taxon>
        <taxon>Vertebrata</taxon>
        <taxon>Euteleostomi</taxon>
        <taxon>Actinopterygii</taxon>
        <taxon>Neopterygii</taxon>
        <taxon>Teleostei</taxon>
        <taxon>Neoteleostei</taxon>
        <taxon>Acanthomorphata</taxon>
        <taxon>Anabantaria</taxon>
        <taxon>Anabantiformes</taxon>
        <taxon>Channoidei</taxon>
        <taxon>Channidae</taxon>
        <taxon>Channa</taxon>
    </lineage>
</organism>
<feature type="compositionally biased region" description="Basic and acidic residues" evidence="1">
    <location>
        <begin position="328"/>
        <end position="337"/>
    </location>
</feature>
<evidence type="ECO:0000256" key="1">
    <source>
        <dbReference type="SAM" id="MobiDB-lite"/>
    </source>
</evidence>
<protein>
    <submittedName>
        <fullName evidence="2">Uncharacterized protein</fullName>
    </submittedName>
</protein>
<feature type="region of interest" description="Disordered" evidence="1">
    <location>
        <begin position="89"/>
        <end position="384"/>
    </location>
</feature>
<comment type="caution">
    <text evidence="2">The sequence shown here is derived from an EMBL/GenBank/DDBJ whole genome shotgun (WGS) entry which is preliminary data.</text>
</comment>
<proteinExistence type="predicted"/>
<accession>A0AA88NQK4</accession>
<dbReference type="EMBL" id="JAUPFM010000001">
    <property type="protein sequence ID" value="KAK2862620.1"/>
    <property type="molecule type" value="Genomic_DNA"/>
</dbReference>
<feature type="compositionally biased region" description="Low complexity" evidence="1">
    <location>
        <begin position="279"/>
        <end position="294"/>
    </location>
</feature>
<dbReference type="AlphaFoldDB" id="A0AA88NQK4"/>
<dbReference type="Proteomes" id="UP001187415">
    <property type="component" value="Unassembled WGS sequence"/>
</dbReference>
<feature type="compositionally biased region" description="Basic and acidic residues" evidence="1">
    <location>
        <begin position="441"/>
        <end position="451"/>
    </location>
</feature>
<evidence type="ECO:0000313" key="2">
    <source>
        <dbReference type="EMBL" id="KAK2862620.1"/>
    </source>
</evidence>
<reference evidence="2" key="1">
    <citation type="submission" date="2023-07" db="EMBL/GenBank/DDBJ databases">
        <title>Chromosome-level Genome Assembly of Striped Snakehead (Channa striata).</title>
        <authorList>
            <person name="Liu H."/>
        </authorList>
    </citation>
    <scope>NUCLEOTIDE SEQUENCE</scope>
    <source>
        <strain evidence="2">Gz</strain>
        <tissue evidence="2">Muscle</tissue>
    </source>
</reference>
<feature type="compositionally biased region" description="Polar residues" evidence="1">
    <location>
        <begin position="89"/>
        <end position="98"/>
    </location>
</feature>
<feature type="compositionally biased region" description="Pro residues" evidence="1">
    <location>
        <begin position="241"/>
        <end position="254"/>
    </location>
</feature>